<dbReference type="GO" id="GO:0004497">
    <property type="term" value="F:monooxygenase activity"/>
    <property type="evidence" value="ECO:0007669"/>
    <property type="project" value="InterPro"/>
</dbReference>
<evidence type="ECO:0000313" key="7">
    <source>
        <dbReference type="EMBL" id="ERN13098.1"/>
    </source>
</evidence>
<reference evidence="8" key="1">
    <citation type="journal article" date="2013" name="Science">
        <title>The Amborella genome and the evolution of flowering plants.</title>
        <authorList>
            <consortium name="Amborella Genome Project"/>
        </authorList>
    </citation>
    <scope>NUCLEOTIDE SEQUENCE [LARGE SCALE GENOMIC DNA]</scope>
</reference>
<dbReference type="GO" id="GO:0016705">
    <property type="term" value="F:oxidoreductase activity, acting on paired donors, with incorporation or reduction of molecular oxygen"/>
    <property type="evidence" value="ECO:0007669"/>
    <property type="project" value="InterPro"/>
</dbReference>
<feature type="region of interest" description="Disordered" evidence="6">
    <location>
        <begin position="331"/>
        <end position="371"/>
    </location>
</feature>
<comment type="cofactor">
    <cofactor evidence="5">
        <name>heme</name>
        <dbReference type="ChEBI" id="CHEBI:30413"/>
    </cofactor>
</comment>
<dbReference type="AlphaFoldDB" id="W1PXV1"/>
<name>W1PXV1_AMBTC</name>
<dbReference type="PRINTS" id="PR00463">
    <property type="entry name" value="EP450I"/>
</dbReference>
<dbReference type="eggNOG" id="KOG0157">
    <property type="taxonomic scope" value="Eukaryota"/>
</dbReference>
<dbReference type="GO" id="GO:0005506">
    <property type="term" value="F:iron ion binding"/>
    <property type="evidence" value="ECO:0007669"/>
    <property type="project" value="InterPro"/>
</dbReference>
<dbReference type="EMBL" id="KI392591">
    <property type="protein sequence ID" value="ERN13098.1"/>
    <property type="molecule type" value="Genomic_DNA"/>
</dbReference>
<evidence type="ECO:0000256" key="2">
    <source>
        <dbReference type="ARBA" id="ARBA00022723"/>
    </source>
</evidence>
<dbReference type="Gramene" id="ERN13098">
    <property type="protein sequence ID" value="ERN13098"/>
    <property type="gene ID" value="AMTR_s00040p00166370"/>
</dbReference>
<dbReference type="PRINTS" id="PR00385">
    <property type="entry name" value="P450"/>
</dbReference>
<dbReference type="Pfam" id="PF00067">
    <property type="entry name" value="p450"/>
    <property type="match status" value="2"/>
</dbReference>
<dbReference type="CDD" id="cd11064">
    <property type="entry name" value="CYP86A"/>
    <property type="match status" value="1"/>
</dbReference>
<dbReference type="Proteomes" id="UP000017836">
    <property type="component" value="Unassembled WGS sequence"/>
</dbReference>
<dbReference type="OMA" id="GDLWMFQ"/>
<evidence type="ECO:0000256" key="6">
    <source>
        <dbReference type="SAM" id="MobiDB-lite"/>
    </source>
</evidence>
<dbReference type="STRING" id="13333.W1PXV1"/>
<dbReference type="InterPro" id="IPR001128">
    <property type="entry name" value="Cyt_P450"/>
</dbReference>
<organism evidence="7 8">
    <name type="scientific">Amborella trichopoda</name>
    <dbReference type="NCBI Taxonomy" id="13333"/>
    <lineage>
        <taxon>Eukaryota</taxon>
        <taxon>Viridiplantae</taxon>
        <taxon>Streptophyta</taxon>
        <taxon>Embryophyta</taxon>
        <taxon>Tracheophyta</taxon>
        <taxon>Spermatophyta</taxon>
        <taxon>Magnoliopsida</taxon>
        <taxon>Amborellales</taxon>
        <taxon>Amborellaceae</taxon>
        <taxon>Amborella</taxon>
    </lineage>
</organism>
<dbReference type="InterPro" id="IPR036396">
    <property type="entry name" value="Cyt_P450_sf"/>
</dbReference>
<dbReference type="HOGENOM" id="CLU_001570_27_2_1"/>
<evidence type="ECO:0000256" key="5">
    <source>
        <dbReference type="PIRSR" id="PIRSR602401-1"/>
    </source>
</evidence>
<accession>W1PXV1</accession>
<dbReference type="GO" id="GO:0020037">
    <property type="term" value="F:heme binding"/>
    <property type="evidence" value="ECO:0007669"/>
    <property type="project" value="InterPro"/>
</dbReference>
<comment type="similarity">
    <text evidence="1">Belongs to the cytochrome P450 family.</text>
</comment>
<keyword evidence="3" id="KW-0560">Oxidoreductase</keyword>
<proteinExistence type="inferred from homology"/>
<sequence length="538" mass="61124">MALARGAFALYLCVLALLSLLSLLLLSLSKLLSWCNCKVCRTYLTKSWVSQFSNLCDFYTHLLKSSKTQTIKVHVLNNIITANPKNVEHILKTQFENYPKGKPFHTILHDLLGRGIFNVDGELWRFQRKMASYELGSQAVRAMVAKTVLAEIETRLEPILADSVSKGSKLDLQDVLKKFTFDNICKISFGLDPCCLELTQPISEFAQAFDRASHLCAGRAVVAPSLIWKIKKFLNLGSERSLREAINMVDLMAIEVIRQRKVVGSEASDLLSRFMTTVSDDKFLRDIIVSFLLAGRDTVASALTSFFWLMAKHPEVEEKVHDEIVRVMGKGVEREREEGGAREGESGVERGERVSEELRERGKWGRDKEEREGEDFRERKEVIASYGKLREMHYLHAALSESMRLYPPVQFDSKFAEKDDILPDGTVVKKGTRVTYHPYAMGRMESIWGKDCMEFNPERWLENGFFVPENPFKYPVFQAGLRVCLGKEMAFLQMKSVVASVVYKHKLVLVNPDYTPRFVTSLTANVSGGLEVFVESRS</sequence>
<evidence type="ECO:0008006" key="9">
    <source>
        <dbReference type="Google" id="ProtNLM"/>
    </source>
</evidence>
<gene>
    <name evidence="7" type="ORF">AMTR_s00040p00166370</name>
</gene>
<keyword evidence="2 5" id="KW-0479">Metal-binding</keyword>
<feature type="binding site" description="axial binding residue" evidence="5">
    <location>
        <position position="484"/>
    </location>
    <ligand>
        <name>heme</name>
        <dbReference type="ChEBI" id="CHEBI:30413"/>
    </ligand>
    <ligandPart>
        <name>Fe</name>
        <dbReference type="ChEBI" id="CHEBI:18248"/>
    </ligandPart>
</feature>
<evidence type="ECO:0000256" key="3">
    <source>
        <dbReference type="ARBA" id="ARBA00023002"/>
    </source>
</evidence>
<keyword evidence="5" id="KW-0349">Heme</keyword>
<dbReference type="InterPro" id="IPR002401">
    <property type="entry name" value="Cyt_P450_E_grp-I"/>
</dbReference>
<evidence type="ECO:0000313" key="8">
    <source>
        <dbReference type="Proteomes" id="UP000017836"/>
    </source>
</evidence>
<protein>
    <recommendedName>
        <fullName evidence="9">Cytochrome P450</fullName>
    </recommendedName>
</protein>
<evidence type="ECO:0000256" key="1">
    <source>
        <dbReference type="ARBA" id="ARBA00010617"/>
    </source>
</evidence>
<dbReference type="SUPFAM" id="SSF48264">
    <property type="entry name" value="Cytochrome P450"/>
    <property type="match status" value="1"/>
</dbReference>
<evidence type="ECO:0000256" key="4">
    <source>
        <dbReference type="ARBA" id="ARBA00023004"/>
    </source>
</evidence>
<keyword evidence="8" id="KW-1185">Reference proteome</keyword>
<dbReference type="PANTHER" id="PTHR24296">
    <property type="entry name" value="CYTOCHROME P450"/>
    <property type="match status" value="1"/>
</dbReference>
<dbReference type="Gene3D" id="1.10.630.10">
    <property type="entry name" value="Cytochrome P450"/>
    <property type="match status" value="1"/>
</dbReference>
<keyword evidence="4 5" id="KW-0408">Iron</keyword>